<comment type="caution">
    <text evidence="1">The sequence shown here is derived from an EMBL/GenBank/DDBJ whole genome shotgun (WGS) entry which is preliminary data.</text>
</comment>
<evidence type="ECO:0000313" key="2">
    <source>
        <dbReference type="Proteomes" id="UP001412067"/>
    </source>
</evidence>
<accession>A0ABR2LH28</accession>
<dbReference type="Proteomes" id="UP001412067">
    <property type="component" value="Unassembled WGS sequence"/>
</dbReference>
<keyword evidence="2" id="KW-1185">Reference proteome</keyword>
<organism evidence="1 2">
    <name type="scientific">Platanthera guangdongensis</name>
    <dbReference type="NCBI Taxonomy" id="2320717"/>
    <lineage>
        <taxon>Eukaryota</taxon>
        <taxon>Viridiplantae</taxon>
        <taxon>Streptophyta</taxon>
        <taxon>Embryophyta</taxon>
        <taxon>Tracheophyta</taxon>
        <taxon>Spermatophyta</taxon>
        <taxon>Magnoliopsida</taxon>
        <taxon>Liliopsida</taxon>
        <taxon>Asparagales</taxon>
        <taxon>Orchidaceae</taxon>
        <taxon>Orchidoideae</taxon>
        <taxon>Orchideae</taxon>
        <taxon>Orchidinae</taxon>
        <taxon>Platanthera</taxon>
    </lineage>
</organism>
<evidence type="ECO:0008006" key="3">
    <source>
        <dbReference type="Google" id="ProtNLM"/>
    </source>
</evidence>
<name>A0ABR2LH28_9ASPA</name>
<dbReference type="EMBL" id="JBBWWR010000020">
    <property type="protein sequence ID" value="KAK8940338.1"/>
    <property type="molecule type" value="Genomic_DNA"/>
</dbReference>
<reference evidence="1 2" key="1">
    <citation type="journal article" date="2022" name="Nat. Plants">
        <title>Genomes of leafy and leafless Platanthera orchids illuminate the evolution of mycoheterotrophy.</title>
        <authorList>
            <person name="Li M.H."/>
            <person name="Liu K.W."/>
            <person name="Li Z."/>
            <person name="Lu H.C."/>
            <person name="Ye Q.L."/>
            <person name="Zhang D."/>
            <person name="Wang J.Y."/>
            <person name="Li Y.F."/>
            <person name="Zhong Z.M."/>
            <person name="Liu X."/>
            <person name="Yu X."/>
            <person name="Liu D.K."/>
            <person name="Tu X.D."/>
            <person name="Liu B."/>
            <person name="Hao Y."/>
            <person name="Liao X.Y."/>
            <person name="Jiang Y.T."/>
            <person name="Sun W.H."/>
            <person name="Chen J."/>
            <person name="Chen Y.Q."/>
            <person name="Ai Y."/>
            <person name="Zhai J.W."/>
            <person name="Wu S.S."/>
            <person name="Zhou Z."/>
            <person name="Hsiao Y.Y."/>
            <person name="Wu W.L."/>
            <person name="Chen Y.Y."/>
            <person name="Lin Y.F."/>
            <person name="Hsu J.L."/>
            <person name="Li C.Y."/>
            <person name="Wang Z.W."/>
            <person name="Zhao X."/>
            <person name="Zhong W.Y."/>
            <person name="Ma X.K."/>
            <person name="Ma L."/>
            <person name="Huang J."/>
            <person name="Chen G.Z."/>
            <person name="Huang M.Z."/>
            <person name="Huang L."/>
            <person name="Peng D.H."/>
            <person name="Luo Y.B."/>
            <person name="Zou S.Q."/>
            <person name="Chen S.P."/>
            <person name="Lan S."/>
            <person name="Tsai W.C."/>
            <person name="Van de Peer Y."/>
            <person name="Liu Z.J."/>
        </authorList>
    </citation>
    <scope>NUCLEOTIDE SEQUENCE [LARGE SCALE GENOMIC DNA]</scope>
    <source>
        <strain evidence="1">Lor288</strain>
    </source>
</reference>
<evidence type="ECO:0000313" key="1">
    <source>
        <dbReference type="EMBL" id="KAK8940338.1"/>
    </source>
</evidence>
<proteinExistence type="predicted"/>
<protein>
    <recommendedName>
        <fullName evidence="3">Secreted protein</fullName>
    </recommendedName>
</protein>
<sequence>MVVPLFPDLCLIVLQTRFLFQISFLGGFASSAVAGCFAELNWISLSTARTIGNPPKAIRQCCLSGHGGLYGLVEIDLTKHDSSRLIAVVISSQSRFFDPHEDLLLPLAVALQWRLHDPQVNQSAHLCRPP</sequence>
<gene>
    <name evidence="1" type="ORF">KSP40_PGU022099</name>
</gene>